<name>A0A0K0F4I2_STRVS</name>
<proteinExistence type="predicted"/>
<dbReference type="WBParaSite" id="SVE_0371900.1">
    <property type="protein sequence ID" value="SVE_0371900.1"/>
    <property type="gene ID" value="SVE_0371900"/>
</dbReference>
<evidence type="ECO:0000313" key="1">
    <source>
        <dbReference type="Proteomes" id="UP000035680"/>
    </source>
</evidence>
<dbReference type="STRING" id="75913.A0A0K0F4I2"/>
<keyword evidence="1" id="KW-1185">Reference proteome</keyword>
<reference evidence="1" key="1">
    <citation type="submission" date="2014-07" db="EMBL/GenBank/DDBJ databases">
        <authorList>
            <person name="Martin A.A"/>
            <person name="De Silva N."/>
        </authorList>
    </citation>
    <scope>NUCLEOTIDE SEQUENCE</scope>
</reference>
<reference evidence="2" key="2">
    <citation type="submission" date="2015-08" db="UniProtKB">
        <authorList>
            <consortium name="WormBaseParasite"/>
        </authorList>
    </citation>
    <scope>IDENTIFICATION</scope>
</reference>
<organism evidence="1 2">
    <name type="scientific">Strongyloides venezuelensis</name>
    <name type="common">Threadworm</name>
    <dbReference type="NCBI Taxonomy" id="75913"/>
    <lineage>
        <taxon>Eukaryota</taxon>
        <taxon>Metazoa</taxon>
        <taxon>Ecdysozoa</taxon>
        <taxon>Nematoda</taxon>
        <taxon>Chromadorea</taxon>
        <taxon>Rhabditida</taxon>
        <taxon>Tylenchina</taxon>
        <taxon>Panagrolaimomorpha</taxon>
        <taxon>Strongyloidoidea</taxon>
        <taxon>Strongyloididae</taxon>
        <taxon>Strongyloides</taxon>
    </lineage>
</organism>
<sequence>MLLSKEEIIKFVREQDFLFEHSAAFASDKKNEYNEANIKPTKNVEIKFQNLYYDETLYDIAYTQAYTGDSLIFLKISLDLCAAISSLFLFDFNKLPELIKSSIICDDQIYELKSVHNTSSETLGLIYTTVSLSNYSLSDAKVQLFIDSQALSHYFLFPSLKTITSILV</sequence>
<protein>
    <submittedName>
        <fullName evidence="2">AraC family transcriptional regulator</fullName>
    </submittedName>
</protein>
<dbReference type="Proteomes" id="UP000035680">
    <property type="component" value="Unassembled WGS sequence"/>
</dbReference>
<dbReference type="AlphaFoldDB" id="A0A0K0F4I2"/>
<accession>A0A0K0F4I2</accession>
<evidence type="ECO:0000313" key="2">
    <source>
        <dbReference type="WBParaSite" id="SVE_0371900.1"/>
    </source>
</evidence>